<reference evidence="1 2" key="1">
    <citation type="journal article" date="2023" name="Science">
        <title>Complex scaffold remodeling in plant triterpene biosynthesis.</title>
        <authorList>
            <person name="De La Pena R."/>
            <person name="Hodgson H."/>
            <person name="Liu J.C."/>
            <person name="Stephenson M.J."/>
            <person name="Martin A.C."/>
            <person name="Owen C."/>
            <person name="Harkess A."/>
            <person name="Leebens-Mack J."/>
            <person name="Jimenez L.E."/>
            <person name="Osbourn A."/>
            <person name="Sattely E.S."/>
        </authorList>
    </citation>
    <scope>NUCLEOTIDE SEQUENCE [LARGE SCALE GENOMIC DNA]</scope>
    <source>
        <strain evidence="2">cv. JPN11</strain>
        <tissue evidence="1">Leaf</tissue>
    </source>
</reference>
<keyword evidence="2" id="KW-1185">Reference proteome</keyword>
<sequence length="735" mass="79059">MAENPVVKWIFLILANYFVFIISFSADVSLTMKTYIVQMDKSVMPESFSNHLEWYSSKVKSVLYRPEKEGDADDEDRIIYSYQTAFHGVAARLSEEEAQRLEEEDGVMAIIPETKYELHTTRSPLFLGLEAEDSTSIWSQKLADHDVIVGVLDTGIWPESASFNDTGMTSVPAHWKGTCETGRGFQKHHCNRKIVGARVFYRGYEAATGKINEQNEYKSPRDQDGHGTHTAATVAGSPVHGANLLGYAYGTARGMATGARIAAYKVCWAGGCFSSDILSAVDRAVADGVNVLSISLGGGVSSYYRDSLSIAAFGAMEMGVFVSCSAGNGGPDPVSLTNVSPWITTVGASTMDRDFPATIKLGTGKTITGVSLYKGRRILLPNKEYPVVYMGSNSSSPDPSSLCLEGTLDPRTVAGKIVICDRGISPRVQKGKVVKDAGGIGMILSNTAANGEELVADCHLLPAVAVGEIEGKEIKRYASTSPKATATLTFLGTRLGIKPSPVVAAFSSRGPNFLTLEILKPDIVAPGVNILAAWTGETGPSSLPTDRRRVKFNILSGTSMSCPHVSGIAALLKARHPEWSPAAIKSALMTTAYVHDNTRNPLKDASAAQPSSPYDHGAGHINPVKALDPGDLNYPAISVVFPETTNTSTLTLHRTVTNVGPAMSNYHVVVSPFKGAAIKVEPRTLNFTKKYQKLSYKITFATKSRETMPEFGGLAWKDGVHKVRSPIVITWLPPL</sequence>
<gene>
    <name evidence="1" type="ORF">OWV82_019832</name>
</gene>
<proteinExistence type="predicted"/>
<dbReference type="EMBL" id="CM051404">
    <property type="protein sequence ID" value="KAJ4706143.1"/>
    <property type="molecule type" value="Genomic_DNA"/>
</dbReference>
<evidence type="ECO:0000313" key="1">
    <source>
        <dbReference type="EMBL" id="KAJ4706143.1"/>
    </source>
</evidence>
<evidence type="ECO:0000313" key="2">
    <source>
        <dbReference type="Proteomes" id="UP001164539"/>
    </source>
</evidence>
<comment type="caution">
    <text evidence="1">The sequence shown here is derived from an EMBL/GenBank/DDBJ whole genome shotgun (WGS) entry which is preliminary data.</text>
</comment>
<organism evidence="1 2">
    <name type="scientific">Melia azedarach</name>
    <name type="common">Chinaberry tree</name>
    <dbReference type="NCBI Taxonomy" id="155640"/>
    <lineage>
        <taxon>Eukaryota</taxon>
        <taxon>Viridiplantae</taxon>
        <taxon>Streptophyta</taxon>
        <taxon>Embryophyta</taxon>
        <taxon>Tracheophyta</taxon>
        <taxon>Spermatophyta</taxon>
        <taxon>Magnoliopsida</taxon>
        <taxon>eudicotyledons</taxon>
        <taxon>Gunneridae</taxon>
        <taxon>Pentapetalae</taxon>
        <taxon>rosids</taxon>
        <taxon>malvids</taxon>
        <taxon>Sapindales</taxon>
        <taxon>Meliaceae</taxon>
        <taxon>Melia</taxon>
    </lineage>
</organism>
<dbReference type="Proteomes" id="UP001164539">
    <property type="component" value="Chromosome 11"/>
</dbReference>
<name>A0ACC1X4W5_MELAZ</name>
<accession>A0ACC1X4W5</accession>
<protein>
    <submittedName>
        <fullName evidence="1">Subtilisin-like protease</fullName>
    </submittedName>
</protein>